<comment type="similarity">
    <text evidence="7">Belongs to the binding-protein-dependent transport system permease family.</text>
</comment>
<evidence type="ECO:0000256" key="5">
    <source>
        <dbReference type="ARBA" id="ARBA00022989"/>
    </source>
</evidence>
<name>A0A9D2SMX5_9FIRM</name>
<dbReference type="PANTHER" id="PTHR43744:SF6">
    <property type="entry name" value="ABC TRANSPORTER PERMEASE PROTEIN YESQ-RELATED"/>
    <property type="match status" value="1"/>
</dbReference>
<evidence type="ECO:0000256" key="3">
    <source>
        <dbReference type="ARBA" id="ARBA00022475"/>
    </source>
</evidence>
<feature type="transmembrane region" description="Helical" evidence="7">
    <location>
        <begin position="109"/>
        <end position="130"/>
    </location>
</feature>
<feature type="transmembrane region" description="Helical" evidence="7">
    <location>
        <begin position="197"/>
        <end position="220"/>
    </location>
</feature>
<dbReference type="AlphaFoldDB" id="A0A9D2SMX5"/>
<evidence type="ECO:0000256" key="7">
    <source>
        <dbReference type="RuleBase" id="RU363032"/>
    </source>
</evidence>
<dbReference type="Proteomes" id="UP000823891">
    <property type="component" value="Unassembled WGS sequence"/>
</dbReference>
<feature type="transmembrane region" description="Helical" evidence="7">
    <location>
        <begin position="142"/>
        <end position="161"/>
    </location>
</feature>
<dbReference type="PROSITE" id="PS50928">
    <property type="entry name" value="ABC_TM1"/>
    <property type="match status" value="1"/>
</dbReference>
<evidence type="ECO:0000256" key="4">
    <source>
        <dbReference type="ARBA" id="ARBA00022692"/>
    </source>
</evidence>
<comment type="subcellular location">
    <subcellularLocation>
        <location evidence="1 7">Cell membrane</location>
        <topology evidence="1 7">Multi-pass membrane protein</topology>
    </subcellularLocation>
</comment>
<dbReference type="SUPFAM" id="SSF161098">
    <property type="entry name" value="MetI-like"/>
    <property type="match status" value="1"/>
</dbReference>
<evidence type="ECO:0000313" key="10">
    <source>
        <dbReference type="Proteomes" id="UP000823891"/>
    </source>
</evidence>
<feature type="transmembrane region" description="Helical" evidence="7">
    <location>
        <begin position="240"/>
        <end position="264"/>
    </location>
</feature>
<dbReference type="GO" id="GO:0055085">
    <property type="term" value="P:transmembrane transport"/>
    <property type="evidence" value="ECO:0007669"/>
    <property type="project" value="InterPro"/>
</dbReference>
<evidence type="ECO:0000259" key="8">
    <source>
        <dbReference type="PROSITE" id="PS50928"/>
    </source>
</evidence>
<organism evidence="9 10">
    <name type="scientific">Candidatus Eisenbergiella merdavium</name>
    <dbReference type="NCBI Taxonomy" id="2838551"/>
    <lineage>
        <taxon>Bacteria</taxon>
        <taxon>Bacillati</taxon>
        <taxon>Bacillota</taxon>
        <taxon>Clostridia</taxon>
        <taxon>Lachnospirales</taxon>
        <taxon>Lachnospiraceae</taxon>
        <taxon>Eisenbergiella</taxon>
    </lineage>
</organism>
<dbReference type="Pfam" id="PF00528">
    <property type="entry name" value="BPD_transp_1"/>
    <property type="match status" value="1"/>
</dbReference>
<comment type="caution">
    <text evidence="9">The sequence shown here is derived from an EMBL/GenBank/DDBJ whole genome shotgun (WGS) entry which is preliminary data.</text>
</comment>
<evidence type="ECO:0000256" key="6">
    <source>
        <dbReference type="ARBA" id="ARBA00023136"/>
    </source>
</evidence>
<proteinExistence type="inferred from homology"/>
<reference evidence="9" key="2">
    <citation type="submission" date="2021-04" db="EMBL/GenBank/DDBJ databases">
        <authorList>
            <person name="Gilroy R."/>
        </authorList>
    </citation>
    <scope>NUCLEOTIDE SEQUENCE</scope>
    <source>
        <strain evidence="9">USAMLcec2-132</strain>
    </source>
</reference>
<dbReference type="InterPro" id="IPR000515">
    <property type="entry name" value="MetI-like"/>
</dbReference>
<evidence type="ECO:0000256" key="1">
    <source>
        <dbReference type="ARBA" id="ARBA00004651"/>
    </source>
</evidence>
<dbReference type="GO" id="GO:0005886">
    <property type="term" value="C:plasma membrane"/>
    <property type="evidence" value="ECO:0007669"/>
    <property type="project" value="UniProtKB-SubCell"/>
</dbReference>
<feature type="transmembrane region" description="Helical" evidence="7">
    <location>
        <begin position="73"/>
        <end position="97"/>
    </location>
</feature>
<feature type="domain" description="ABC transmembrane type-1" evidence="8">
    <location>
        <begin position="74"/>
        <end position="264"/>
    </location>
</feature>
<feature type="transmembrane region" description="Helical" evidence="7">
    <location>
        <begin position="7"/>
        <end position="31"/>
    </location>
</feature>
<dbReference type="CDD" id="cd06261">
    <property type="entry name" value="TM_PBP2"/>
    <property type="match status" value="1"/>
</dbReference>
<accession>A0A9D2SMX5</accession>
<dbReference type="PANTHER" id="PTHR43744">
    <property type="entry name" value="ABC TRANSPORTER PERMEASE PROTEIN MG189-RELATED-RELATED"/>
    <property type="match status" value="1"/>
</dbReference>
<keyword evidence="5 7" id="KW-1133">Transmembrane helix</keyword>
<keyword evidence="6 7" id="KW-0472">Membrane</keyword>
<sequence length="279" mass="31323">MKAKKKIFAIIYHIGMVAGSFIMLYPLFWLLGSSLKTNEEYYASPYSVIPKSWAFSNYIEGWSGFARLTFTRFFGNSIFIAVLSTLGTVLSCTLAAYGFSRIKFKTRKFWFAAMLLTMCLPSQVLMIPQYLLFNQLGWVGTYLPLIVPHFCGGAFNVFLLMQFMKNVPKEMDEAAIVDGCNPFQLFFRIMLPLVKPAISTVAVLSFMGSWSDFMGALLYLNKPAMYPVSYALKLFGDENGINYGPMFAMSVASLIPILILFFIFQKSLVEGISTTGVKG</sequence>
<evidence type="ECO:0000256" key="2">
    <source>
        <dbReference type="ARBA" id="ARBA00022448"/>
    </source>
</evidence>
<gene>
    <name evidence="9" type="ORF">H9761_00735</name>
</gene>
<protein>
    <submittedName>
        <fullName evidence="9">Carbohydrate ABC transporter permease</fullName>
    </submittedName>
</protein>
<evidence type="ECO:0000313" key="9">
    <source>
        <dbReference type="EMBL" id="HJC22214.1"/>
    </source>
</evidence>
<dbReference type="EMBL" id="DWWS01000006">
    <property type="protein sequence ID" value="HJC22214.1"/>
    <property type="molecule type" value="Genomic_DNA"/>
</dbReference>
<dbReference type="InterPro" id="IPR035906">
    <property type="entry name" value="MetI-like_sf"/>
</dbReference>
<reference evidence="9" key="1">
    <citation type="journal article" date="2021" name="PeerJ">
        <title>Extensive microbial diversity within the chicken gut microbiome revealed by metagenomics and culture.</title>
        <authorList>
            <person name="Gilroy R."/>
            <person name="Ravi A."/>
            <person name="Getino M."/>
            <person name="Pursley I."/>
            <person name="Horton D.L."/>
            <person name="Alikhan N.F."/>
            <person name="Baker D."/>
            <person name="Gharbi K."/>
            <person name="Hall N."/>
            <person name="Watson M."/>
            <person name="Adriaenssens E.M."/>
            <person name="Foster-Nyarko E."/>
            <person name="Jarju S."/>
            <person name="Secka A."/>
            <person name="Antonio M."/>
            <person name="Oren A."/>
            <person name="Chaudhuri R.R."/>
            <person name="La Ragione R."/>
            <person name="Hildebrand F."/>
            <person name="Pallen M.J."/>
        </authorList>
    </citation>
    <scope>NUCLEOTIDE SEQUENCE</scope>
    <source>
        <strain evidence="9">USAMLcec2-132</strain>
    </source>
</reference>
<keyword evidence="3" id="KW-1003">Cell membrane</keyword>
<keyword evidence="4 7" id="KW-0812">Transmembrane</keyword>
<keyword evidence="2 7" id="KW-0813">Transport</keyword>
<dbReference type="Gene3D" id="1.10.3720.10">
    <property type="entry name" value="MetI-like"/>
    <property type="match status" value="1"/>
</dbReference>